<proteinExistence type="predicted"/>
<feature type="transmembrane region" description="Helical" evidence="1">
    <location>
        <begin position="72"/>
        <end position="92"/>
    </location>
</feature>
<gene>
    <name evidence="2" type="ORF">SAMN04487949_1556</name>
</gene>
<reference evidence="3" key="1">
    <citation type="submission" date="2016-10" db="EMBL/GenBank/DDBJ databases">
        <authorList>
            <person name="Varghese N."/>
            <person name="Submissions S."/>
        </authorList>
    </citation>
    <scope>NUCLEOTIDE SEQUENCE [LARGE SCALE GENOMIC DNA]</scope>
    <source>
        <strain evidence="3">CGMCC 1.10119</strain>
    </source>
</reference>
<organism evidence="2 3">
    <name type="scientific">Halogranum gelatinilyticum</name>
    <dbReference type="NCBI Taxonomy" id="660521"/>
    <lineage>
        <taxon>Archaea</taxon>
        <taxon>Methanobacteriati</taxon>
        <taxon>Methanobacteriota</taxon>
        <taxon>Stenosarchaea group</taxon>
        <taxon>Halobacteria</taxon>
        <taxon>Halobacteriales</taxon>
        <taxon>Haloferacaceae</taxon>
    </lineage>
</organism>
<evidence type="ECO:0000313" key="3">
    <source>
        <dbReference type="Proteomes" id="UP000199451"/>
    </source>
</evidence>
<keyword evidence="1" id="KW-0812">Transmembrane</keyword>
<dbReference type="EMBL" id="FNHL01000002">
    <property type="protein sequence ID" value="SDM40693.1"/>
    <property type="molecule type" value="Genomic_DNA"/>
</dbReference>
<keyword evidence="3" id="KW-1185">Reference proteome</keyword>
<evidence type="ECO:0000256" key="1">
    <source>
        <dbReference type="SAM" id="Phobius"/>
    </source>
</evidence>
<protein>
    <submittedName>
        <fullName evidence="2">Uncharacterized protein</fullName>
    </submittedName>
</protein>
<sequence length="97" mass="10528">MTELPAVRKIDVLAYLLVLFGLNFVTEYGLKILTDGPTVPTLAGLVFALTVVAGGLYARVDPEFETTTEPAPWYLYVVAGIGTVAFLSLLVLRVRNL</sequence>
<accession>A0A1G9SZ17</accession>
<keyword evidence="1" id="KW-1133">Transmembrane helix</keyword>
<keyword evidence="1" id="KW-0472">Membrane</keyword>
<dbReference type="OrthoDB" id="384135at2157"/>
<feature type="transmembrane region" description="Helical" evidence="1">
    <location>
        <begin position="12"/>
        <end position="30"/>
    </location>
</feature>
<dbReference type="Proteomes" id="UP000199451">
    <property type="component" value="Unassembled WGS sequence"/>
</dbReference>
<dbReference type="AlphaFoldDB" id="A0A1G9SZ17"/>
<evidence type="ECO:0000313" key="2">
    <source>
        <dbReference type="EMBL" id="SDM40693.1"/>
    </source>
</evidence>
<dbReference type="RefSeq" id="WP_089696064.1">
    <property type="nucleotide sequence ID" value="NZ_FNHL01000002.1"/>
</dbReference>
<name>A0A1G9SZ17_9EURY</name>
<feature type="transmembrane region" description="Helical" evidence="1">
    <location>
        <begin position="42"/>
        <end position="60"/>
    </location>
</feature>